<protein>
    <submittedName>
        <fullName evidence="3">CRAL-TRIO lipid binding domain containing protein</fullName>
    </submittedName>
</protein>
<dbReference type="FunFam" id="3.40.525.10:FF:000008">
    <property type="entry name" value="Phosphatidylinositol transfer protein 3"/>
    <property type="match status" value="1"/>
</dbReference>
<dbReference type="SMART" id="SM00516">
    <property type="entry name" value="SEC14"/>
    <property type="match status" value="1"/>
</dbReference>
<organism evidence="3 4">
    <name type="scientific">Parasponia andersonii</name>
    <name type="common">Sponia andersonii</name>
    <dbReference type="NCBI Taxonomy" id="3476"/>
    <lineage>
        <taxon>Eukaryota</taxon>
        <taxon>Viridiplantae</taxon>
        <taxon>Streptophyta</taxon>
        <taxon>Embryophyta</taxon>
        <taxon>Tracheophyta</taxon>
        <taxon>Spermatophyta</taxon>
        <taxon>Magnoliopsida</taxon>
        <taxon>eudicotyledons</taxon>
        <taxon>Gunneridae</taxon>
        <taxon>Pentapetalae</taxon>
        <taxon>rosids</taxon>
        <taxon>fabids</taxon>
        <taxon>Rosales</taxon>
        <taxon>Cannabaceae</taxon>
        <taxon>Parasponia</taxon>
    </lineage>
</organism>
<dbReference type="Proteomes" id="UP000237105">
    <property type="component" value="Unassembled WGS sequence"/>
</dbReference>
<dbReference type="InterPro" id="IPR036273">
    <property type="entry name" value="CRAL/TRIO_N_dom_sf"/>
</dbReference>
<dbReference type="EMBL" id="JXTB01000067">
    <property type="protein sequence ID" value="PON67926.1"/>
    <property type="molecule type" value="Genomic_DNA"/>
</dbReference>
<dbReference type="OrthoDB" id="75724at2759"/>
<dbReference type="PANTHER" id="PTHR45824">
    <property type="entry name" value="GH16843P"/>
    <property type="match status" value="1"/>
</dbReference>
<keyword evidence="4" id="KW-1185">Reference proteome</keyword>
<evidence type="ECO:0000313" key="4">
    <source>
        <dbReference type="Proteomes" id="UP000237105"/>
    </source>
</evidence>
<comment type="caution">
    <text evidence="3">The sequence shown here is derived from an EMBL/GenBank/DDBJ whole genome shotgun (WGS) entry which is preliminary data.</text>
</comment>
<dbReference type="InterPro" id="IPR036865">
    <property type="entry name" value="CRAL-TRIO_dom_sf"/>
</dbReference>
<dbReference type="AlphaFoldDB" id="A0A2P5D3Q4"/>
<dbReference type="SUPFAM" id="SSF52087">
    <property type="entry name" value="CRAL/TRIO domain"/>
    <property type="match status" value="1"/>
</dbReference>
<dbReference type="Gene3D" id="3.40.525.10">
    <property type="entry name" value="CRAL-TRIO lipid binding domain"/>
    <property type="match status" value="1"/>
</dbReference>
<dbReference type="InterPro" id="IPR011074">
    <property type="entry name" value="CRAL/TRIO_N_dom"/>
</dbReference>
<dbReference type="InterPro" id="IPR052578">
    <property type="entry name" value="PI_Transfer_CRAL-TRIO"/>
</dbReference>
<dbReference type="PROSITE" id="PS50191">
    <property type="entry name" value="CRAL_TRIO"/>
    <property type="match status" value="1"/>
</dbReference>
<reference evidence="4" key="1">
    <citation type="submission" date="2016-06" db="EMBL/GenBank/DDBJ databases">
        <title>Parallel loss of symbiosis genes in relatives of nitrogen-fixing non-legume Parasponia.</title>
        <authorList>
            <person name="Van Velzen R."/>
            <person name="Holmer R."/>
            <person name="Bu F."/>
            <person name="Rutten L."/>
            <person name="Van Zeijl A."/>
            <person name="Liu W."/>
            <person name="Santuari L."/>
            <person name="Cao Q."/>
            <person name="Sharma T."/>
            <person name="Shen D."/>
            <person name="Roswanjaya Y."/>
            <person name="Wardhani T."/>
            <person name="Kalhor M.S."/>
            <person name="Jansen J."/>
            <person name="Van den Hoogen J."/>
            <person name="Gungor B."/>
            <person name="Hartog M."/>
            <person name="Hontelez J."/>
            <person name="Verver J."/>
            <person name="Yang W.-C."/>
            <person name="Schijlen E."/>
            <person name="Repin R."/>
            <person name="Schilthuizen M."/>
            <person name="Schranz E."/>
            <person name="Heidstra R."/>
            <person name="Miyata K."/>
            <person name="Fedorova E."/>
            <person name="Kohlen W."/>
            <person name="Bisseling T."/>
            <person name="Smit S."/>
            <person name="Geurts R."/>
        </authorList>
    </citation>
    <scope>NUCLEOTIDE SEQUENCE [LARGE SCALE GENOMIC DNA]</scope>
    <source>
        <strain evidence="4">cv. WU1-14</strain>
    </source>
</reference>
<accession>A0A2P5D3Q4</accession>
<feature type="domain" description="CRAL-TRIO" evidence="2">
    <location>
        <begin position="53"/>
        <end position="216"/>
    </location>
</feature>
<proteinExistence type="predicted"/>
<dbReference type="CDD" id="cd00170">
    <property type="entry name" value="SEC14"/>
    <property type="match status" value="1"/>
</dbReference>
<evidence type="ECO:0000259" key="2">
    <source>
        <dbReference type="PROSITE" id="PS50191"/>
    </source>
</evidence>
<dbReference type="PANTHER" id="PTHR45824:SF18">
    <property type="entry name" value="OS01G0264700 PROTEIN"/>
    <property type="match status" value="1"/>
</dbReference>
<name>A0A2P5D3Q4_PARAD</name>
<dbReference type="SMART" id="SM01100">
    <property type="entry name" value="CRAL_TRIO_N"/>
    <property type="match status" value="1"/>
</dbReference>
<dbReference type="SUPFAM" id="SSF46938">
    <property type="entry name" value="CRAL/TRIO N-terminal domain"/>
    <property type="match status" value="1"/>
</dbReference>
<evidence type="ECO:0000313" key="3">
    <source>
        <dbReference type="EMBL" id="PON67926.1"/>
    </source>
</evidence>
<dbReference type="InterPro" id="IPR001251">
    <property type="entry name" value="CRAL-TRIO_dom"/>
</dbReference>
<sequence>MIGSIADKLPDLCSDPSISRYLRARNWNTVKAGKMLKQTLKWRLEYRPEKIQWEDIAHEAETGKIYRANYFDKYGRVVLIMRPGFQNTNAVSGQIRYLVYCMENAIMNLNPDQEQMIWLVDFQKWNSSSISLKSTRETAHILQNHYPERLGFGILYNPPKIFESFWKMVKPFIEPKTFKKVKFVYSNNPQSQKIMEELFDMDKLECTFGGRNSLGFEYEAYAQRMKEDDNRMSHLITSGCSSPSNQLSIMSESLACDRGSGGNHSVHSDEGGFSSGNEITSSDLDLVDDKIPDQPHDVKDVVNSNTEAAKEMQISNPN</sequence>
<evidence type="ECO:0000256" key="1">
    <source>
        <dbReference type="SAM" id="MobiDB-lite"/>
    </source>
</evidence>
<feature type="compositionally biased region" description="Polar residues" evidence="1">
    <location>
        <begin position="302"/>
        <end position="318"/>
    </location>
</feature>
<dbReference type="Pfam" id="PF00650">
    <property type="entry name" value="CRAL_TRIO"/>
    <property type="match status" value="1"/>
</dbReference>
<gene>
    <name evidence="3" type="ORF">PanWU01x14_099230</name>
</gene>
<dbReference type="GO" id="GO:0008526">
    <property type="term" value="F:phosphatidylinositol transfer activity"/>
    <property type="evidence" value="ECO:0007669"/>
    <property type="project" value="TreeGrafter"/>
</dbReference>
<feature type="region of interest" description="Disordered" evidence="1">
    <location>
        <begin position="256"/>
        <end position="318"/>
    </location>
</feature>
<feature type="compositionally biased region" description="Basic and acidic residues" evidence="1">
    <location>
        <begin position="287"/>
        <end position="300"/>
    </location>
</feature>